<dbReference type="GO" id="GO:0015031">
    <property type="term" value="P:protein transport"/>
    <property type="evidence" value="ECO:0007669"/>
    <property type="project" value="UniProtKB-KW"/>
</dbReference>
<name>A0A8H4R4Y5_9AGAR</name>
<dbReference type="GO" id="GO:0006891">
    <property type="term" value="P:intra-Golgi vesicle-mediated transport"/>
    <property type="evidence" value="ECO:0007669"/>
    <property type="project" value="InterPro"/>
</dbReference>
<dbReference type="Pfam" id="PF08700">
    <property type="entry name" value="VPS51_Exo84_N"/>
    <property type="match status" value="1"/>
</dbReference>
<keyword evidence="6" id="KW-0333">Golgi apparatus</keyword>
<dbReference type="InterPro" id="IPR033370">
    <property type="entry name" value="COG1"/>
</dbReference>
<evidence type="ECO:0000256" key="6">
    <source>
        <dbReference type="ARBA" id="ARBA00023034"/>
    </source>
</evidence>
<comment type="caution">
    <text evidence="9">The sequence shown here is derived from an EMBL/GenBank/DDBJ whole genome shotgun (WGS) entry which is preliminary data.</text>
</comment>
<comment type="subcellular location">
    <subcellularLocation>
        <location evidence="1">Golgi apparatus membrane</location>
        <topology evidence="1">Peripheral membrane protein</topology>
    </subcellularLocation>
</comment>
<protein>
    <recommendedName>
        <fullName evidence="3">Conserved oligomeric Golgi complex subunit 1</fullName>
    </recommendedName>
</protein>
<keyword evidence="10" id="KW-1185">Reference proteome</keyword>
<dbReference type="AlphaFoldDB" id="A0A8H4R4Y5"/>
<organism evidence="9 10">
    <name type="scientific">Agrocybe pediades</name>
    <dbReference type="NCBI Taxonomy" id="84607"/>
    <lineage>
        <taxon>Eukaryota</taxon>
        <taxon>Fungi</taxon>
        <taxon>Dikarya</taxon>
        <taxon>Basidiomycota</taxon>
        <taxon>Agaricomycotina</taxon>
        <taxon>Agaricomycetes</taxon>
        <taxon>Agaricomycetidae</taxon>
        <taxon>Agaricales</taxon>
        <taxon>Agaricineae</taxon>
        <taxon>Strophariaceae</taxon>
        <taxon>Agrocybe</taxon>
    </lineage>
</organism>
<feature type="compositionally biased region" description="Low complexity" evidence="8">
    <location>
        <begin position="1"/>
        <end position="15"/>
    </location>
</feature>
<gene>
    <name evidence="9" type="ORF">D9613_002224</name>
</gene>
<evidence type="ECO:0000256" key="2">
    <source>
        <dbReference type="ARBA" id="ARBA00006653"/>
    </source>
</evidence>
<evidence type="ECO:0000256" key="5">
    <source>
        <dbReference type="ARBA" id="ARBA00022927"/>
    </source>
</evidence>
<evidence type="ECO:0000256" key="7">
    <source>
        <dbReference type="ARBA" id="ARBA00023136"/>
    </source>
</evidence>
<dbReference type="GO" id="GO:0017119">
    <property type="term" value="C:Golgi transport complex"/>
    <property type="evidence" value="ECO:0007669"/>
    <property type="project" value="InterPro"/>
</dbReference>
<dbReference type="Proteomes" id="UP000521872">
    <property type="component" value="Unassembled WGS sequence"/>
</dbReference>
<dbReference type="PANTHER" id="PTHR31658:SF0">
    <property type="entry name" value="CONSERVED OLIGOMERIC GOLGI COMPLEX SUBUNIT 1"/>
    <property type="match status" value="1"/>
</dbReference>
<evidence type="ECO:0000256" key="1">
    <source>
        <dbReference type="ARBA" id="ARBA00004395"/>
    </source>
</evidence>
<evidence type="ECO:0000256" key="3">
    <source>
        <dbReference type="ARBA" id="ARBA00020978"/>
    </source>
</evidence>
<feature type="region of interest" description="Disordered" evidence="8">
    <location>
        <begin position="1"/>
        <end position="33"/>
    </location>
</feature>
<keyword evidence="5" id="KW-0653">Protein transport</keyword>
<dbReference type="EMBL" id="JAACJL010000001">
    <property type="protein sequence ID" value="KAF4623327.1"/>
    <property type="molecule type" value="Genomic_DNA"/>
</dbReference>
<keyword evidence="7" id="KW-0472">Membrane</keyword>
<dbReference type="PANTHER" id="PTHR31658">
    <property type="entry name" value="CONSERVED OLIGOMERIC GOLGI COMPLEX SUBUNIT 1"/>
    <property type="match status" value="1"/>
</dbReference>
<accession>A0A8H4R4Y5</accession>
<reference evidence="9 10" key="1">
    <citation type="submission" date="2019-12" db="EMBL/GenBank/DDBJ databases">
        <authorList>
            <person name="Floudas D."/>
            <person name="Bentzer J."/>
            <person name="Ahren D."/>
            <person name="Johansson T."/>
            <person name="Persson P."/>
            <person name="Tunlid A."/>
        </authorList>
    </citation>
    <scope>NUCLEOTIDE SEQUENCE [LARGE SCALE GENOMIC DNA]</scope>
    <source>
        <strain evidence="9 10">CBS 102.39</strain>
    </source>
</reference>
<evidence type="ECO:0000256" key="8">
    <source>
        <dbReference type="SAM" id="MobiDB-lite"/>
    </source>
</evidence>
<dbReference type="GO" id="GO:0000139">
    <property type="term" value="C:Golgi membrane"/>
    <property type="evidence" value="ECO:0007669"/>
    <property type="project" value="UniProtKB-SubCell"/>
</dbReference>
<evidence type="ECO:0000256" key="4">
    <source>
        <dbReference type="ARBA" id="ARBA00022448"/>
    </source>
</evidence>
<sequence>MSISSISSPRSALSPKTNGYATSDYFQQSPSPASALQAANYQASLASSRPPTDGLNLSPDELFTKHTVSEVKAVQQRLRADADAKQEELRLMVGERYRDLLQASSSIIAIASSSRRVVEALQECRTEITSQRAHELPAPPKTAALEGIDDLHLYTLQVLSAHMKLLLDAPEHLWRLIERQKYLHAAWLFLLARVVHRALVQGNESDEHSWFSEGIDILNEFPLVQRQWEVVSQFRTQIIHKSTLSLREASASYETTCAILVTLHLLDSRPLSETLNTLFLQRTKALQALLSWTPDSPPTSSGTRQRPASVREVIKIMKNSLRTIFQTVGAARHIFCARQSSPSLIGRVLGSIQADNEGDRDHDALPDDLIISSQSLLTQLTSSANFQLLPPNLRYYKPYIDMDSFSTSLPQDLLTRKLQDWFASASGQWRQSAERWISGLLTVKDVGSLRNSLRRNILAAGLEESEKEMTIRDLISLCNKRVIEIWKTRLSDAERDSKARLRDLVFADNNQDPSRDSPPVEYLFQPPPIPNLPQSIKSFVDTPFQRYQASLKRQLVSRSARLDSVISTLEQCARNIQMDFAHLKATGDGETGSVLEELTNFYRPTAISVTKSIVSFVDGTASDAISQPKPRLEGLAILSRVTCDLVQSSSFIDNIGCDQDTFQEFKRSMMTINHKVLEKWRAIMMAAVAREHQPFTEKRPMQAPVAPSPQLLRALLKICENIQHLGLFHYPTKQHAVAKEALRSIVELWLKDDLGHGEQIFFDRSFLKKLADLYGESFSDVSNLLADKLKSSEKSETAISDIEGTASEYLARTQTLLAVLLPPSPPAFEAPLLQFGNPILAQSQQPFIDLAKPSPRFGMLLVANT</sequence>
<evidence type="ECO:0000313" key="10">
    <source>
        <dbReference type="Proteomes" id="UP000521872"/>
    </source>
</evidence>
<keyword evidence="4" id="KW-0813">Transport</keyword>
<feature type="compositionally biased region" description="Polar residues" evidence="8">
    <location>
        <begin position="16"/>
        <end position="26"/>
    </location>
</feature>
<proteinExistence type="inferred from homology"/>
<comment type="similarity">
    <text evidence="2">Belongs to the COG1 family.</text>
</comment>
<evidence type="ECO:0000313" key="9">
    <source>
        <dbReference type="EMBL" id="KAF4623327.1"/>
    </source>
</evidence>